<name>A0A6V7VB57_MELEN</name>
<feature type="compositionally biased region" description="Low complexity" evidence="1">
    <location>
        <begin position="59"/>
        <end position="82"/>
    </location>
</feature>
<feature type="compositionally biased region" description="Basic and acidic residues" evidence="1">
    <location>
        <begin position="182"/>
        <end position="193"/>
    </location>
</feature>
<dbReference type="EMBL" id="CAJEWN010000196">
    <property type="protein sequence ID" value="CAD2172189.1"/>
    <property type="molecule type" value="Genomic_DNA"/>
</dbReference>
<dbReference type="OrthoDB" id="5908689at2759"/>
<feature type="compositionally biased region" description="Basic and acidic residues" evidence="1">
    <location>
        <begin position="304"/>
        <end position="316"/>
    </location>
</feature>
<feature type="compositionally biased region" description="Polar residues" evidence="1">
    <location>
        <begin position="236"/>
        <end position="247"/>
    </location>
</feature>
<evidence type="ECO:0000313" key="3">
    <source>
        <dbReference type="Proteomes" id="UP000580250"/>
    </source>
</evidence>
<feature type="compositionally biased region" description="Polar residues" evidence="1">
    <location>
        <begin position="285"/>
        <end position="303"/>
    </location>
</feature>
<dbReference type="AlphaFoldDB" id="A0A6V7VB57"/>
<proteinExistence type="predicted"/>
<feature type="compositionally biased region" description="Basic and acidic residues" evidence="1">
    <location>
        <begin position="250"/>
        <end position="266"/>
    </location>
</feature>
<feature type="compositionally biased region" description="Low complexity" evidence="1">
    <location>
        <begin position="267"/>
        <end position="284"/>
    </location>
</feature>
<feature type="compositionally biased region" description="Basic and acidic residues" evidence="1">
    <location>
        <begin position="161"/>
        <end position="170"/>
    </location>
</feature>
<dbReference type="Proteomes" id="UP000580250">
    <property type="component" value="Unassembled WGS sequence"/>
</dbReference>
<feature type="compositionally biased region" description="Low complexity" evidence="1">
    <location>
        <begin position="118"/>
        <end position="129"/>
    </location>
</feature>
<protein>
    <submittedName>
        <fullName evidence="2">Uncharacterized protein</fullName>
    </submittedName>
</protein>
<reference evidence="2 3" key="1">
    <citation type="submission" date="2020-08" db="EMBL/GenBank/DDBJ databases">
        <authorList>
            <person name="Koutsovoulos G."/>
            <person name="Danchin GJ E."/>
        </authorList>
    </citation>
    <scope>NUCLEOTIDE SEQUENCE [LARGE SCALE GENOMIC DNA]</scope>
</reference>
<feature type="compositionally biased region" description="Basic and acidic residues" evidence="1">
    <location>
        <begin position="140"/>
        <end position="149"/>
    </location>
</feature>
<comment type="caution">
    <text evidence="2">The sequence shown here is derived from an EMBL/GenBank/DDBJ whole genome shotgun (WGS) entry which is preliminary data.</text>
</comment>
<feature type="compositionally biased region" description="Basic and acidic residues" evidence="1">
    <location>
        <begin position="208"/>
        <end position="235"/>
    </location>
</feature>
<evidence type="ECO:0000256" key="1">
    <source>
        <dbReference type="SAM" id="MobiDB-lite"/>
    </source>
</evidence>
<gene>
    <name evidence="2" type="ORF">MENT_LOCUS23729</name>
</gene>
<feature type="region of interest" description="Disordered" evidence="1">
    <location>
        <begin position="36"/>
        <end position="316"/>
    </location>
</feature>
<accession>A0A6V7VB57</accession>
<organism evidence="2 3">
    <name type="scientific">Meloidogyne enterolobii</name>
    <name type="common">Root-knot nematode worm</name>
    <name type="synonym">Meloidogyne mayaguensis</name>
    <dbReference type="NCBI Taxonomy" id="390850"/>
    <lineage>
        <taxon>Eukaryota</taxon>
        <taxon>Metazoa</taxon>
        <taxon>Ecdysozoa</taxon>
        <taxon>Nematoda</taxon>
        <taxon>Chromadorea</taxon>
        <taxon>Rhabditida</taxon>
        <taxon>Tylenchina</taxon>
        <taxon>Tylenchomorpha</taxon>
        <taxon>Tylenchoidea</taxon>
        <taxon>Meloidogynidae</taxon>
        <taxon>Meloidogyninae</taxon>
        <taxon>Meloidogyne</taxon>
    </lineage>
</organism>
<evidence type="ECO:0000313" key="2">
    <source>
        <dbReference type="EMBL" id="CAD2172189.1"/>
    </source>
</evidence>
<sequence>MLSLIDFGPFLALFFVAVSLSGSVSLLCCKSKKKSATKSQIQKQALVDSRKSKDNIPLKEGPAPGEKPPAAAAKGRQQKQLKTPPPQPAKGAAIGGGGAAGIRTAALFTPPPKAPVVADPTKTAATKQPATPPKPAAPKPSDKSKKDVRAGVAVPDDDTVPDTKRMEVSDSWRQVKKQAYKMPEEMTRRRLDDPDYQTWKGLGNIFDASKRTKGDMGDGSLAKDPRSDSKSRLDTKSNLSSKSSDAANSKMDEEKQQAKSEGDNKKATTSQSKSSSKENNSQSTVRVTMTSETSINEENQQDNTKSEHDDNTKSEN</sequence>
<feature type="compositionally biased region" description="Basic and acidic residues" evidence="1">
    <location>
        <begin position="48"/>
        <end position="57"/>
    </location>
</feature>